<dbReference type="Proteomes" id="UP001229955">
    <property type="component" value="Chromosome"/>
</dbReference>
<dbReference type="KEGG" id="pspc:Strain318_000094"/>
<dbReference type="EMBL" id="CP130613">
    <property type="protein sequence ID" value="WKW13771.1"/>
    <property type="molecule type" value="Genomic_DNA"/>
</dbReference>
<keyword evidence="7" id="KW-1185">Reference proteome</keyword>
<evidence type="ECO:0000313" key="6">
    <source>
        <dbReference type="EMBL" id="WKW13771.1"/>
    </source>
</evidence>
<evidence type="ECO:0000256" key="1">
    <source>
        <dbReference type="ARBA" id="ARBA00010871"/>
    </source>
</evidence>
<gene>
    <name evidence="5" type="ORF">Strain138_000094</name>
    <name evidence="6" type="ORF">Strain318_000094</name>
</gene>
<sequence>MSLAAGVRAPRPQVPRTRDPLVWVLVPHLETADENLAWYCDFKQSRAEFRRAFAILGIPWRWQRITLTDRDAVVARIARSAEKRDVTVFNLCDGDETNGVPGLSVIHALERHGLRYTGADGAFYEGTTSKIDMKRAFDRAGVPTSPWEVVPRDGKGAAQLLARLGGGPVIIKPAISAGSMGVTTKSVVRTAAELREQMQRLRMGYHGWDLTGGGVIAERFVTGREFTTFIVGNHDAASRRLVYPPVERSFNPRLPMEERFLSFDRLWGMYETEDPVGGFERDEDLWRYAPVSRTEATRIREVSWAAYAAVGGRGYGRVDLRQDAETGELAVLEVNAQCGLSEDELYTSIGAILKFARRPYAHAVAAILAAARQRVRQAARRAA</sequence>
<dbReference type="Gene3D" id="3.30.470.20">
    <property type="entry name" value="ATP-grasp fold, B domain"/>
    <property type="match status" value="1"/>
</dbReference>
<protein>
    <recommendedName>
        <fullName evidence="4">ATP-grasp domain-containing protein</fullName>
    </recommendedName>
</protein>
<accession>A0AA49JXD9</accession>
<dbReference type="AlphaFoldDB" id="A0AA49JXD9"/>
<evidence type="ECO:0000313" key="5">
    <source>
        <dbReference type="EMBL" id="WKW10862.1"/>
    </source>
</evidence>
<comment type="similarity">
    <text evidence="1">Belongs to the D-alanine--D-alanine ligase family.</text>
</comment>
<reference evidence="6" key="1">
    <citation type="submission" date="2023-07" db="EMBL/GenBank/DDBJ databases">
        <authorList>
            <person name="Haufschild T."/>
            <person name="Kallscheuer N."/>
            <person name="Hammer J."/>
            <person name="Kohn T."/>
            <person name="Kabuu M."/>
            <person name="Jogler M."/>
            <person name="Wohfarth N."/>
            <person name="Heuer A."/>
            <person name="Rohde M."/>
            <person name="van Teeseling M.C.F."/>
            <person name="Jogler C."/>
        </authorList>
    </citation>
    <scope>NUCLEOTIDE SEQUENCE</scope>
    <source>
        <strain evidence="5">Strain 138</strain>
        <strain evidence="6">Strain 318</strain>
    </source>
</reference>
<dbReference type="EMBL" id="CP130612">
    <property type="protein sequence ID" value="WKW10862.1"/>
    <property type="molecule type" value="Genomic_DNA"/>
</dbReference>
<accession>A0AA49JS05</accession>
<dbReference type="Gene3D" id="3.30.1490.20">
    <property type="entry name" value="ATP-grasp fold, A domain"/>
    <property type="match status" value="1"/>
</dbReference>
<name>A0AA49JXD9_9BACT</name>
<dbReference type="PROSITE" id="PS50975">
    <property type="entry name" value="ATP_GRASP"/>
    <property type="match status" value="1"/>
</dbReference>
<dbReference type="PANTHER" id="PTHR23132">
    <property type="entry name" value="D-ALANINE--D-ALANINE LIGASE"/>
    <property type="match status" value="1"/>
</dbReference>
<dbReference type="GO" id="GO:0046872">
    <property type="term" value="F:metal ion binding"/>
    <property type="evidence" value="ECO:0007669"/>
    <property type="project" value="InterPro"/>
</dbReference>
<keyword evidence="2" id="KW-0436">Ligase</keyword>
<keyword evidence="3" id="KW-0067">ATP-binding</keyword>
<evidence type="ECO:0000313" key="7">
    <source>
        <dbReference type="Proteomes" id="UP001229955"/>
    </source>
</evidence>
<evidence type="ECO:0000259" key="4">
    <source>
        <dbReference type="PROSITE" id="PS50975"/>
    </source>
</evidence>
<dbReference type="GO" id="GO:0008716">
    <property type="term" value="F:D-alanine-D-alanine ligase activity"/>
    <property type="evidence" value="ECO:0007669"/>
    <property type="project" value="InterPro"/>
</dbReference>
<evidence type="ECO:0000256" key="3">
    <source>
        <dbReference type="PROSITE-ProRule" id="PRU00409"/>
    </source>
</evidence>
<dbReference type="InterPro" id="IPR011761">
    <property type="entry name" value="ATP-grasp"/>
</dbReference>
<dbReference type="InterPro" id="IPR011095">
    <property type="entry name" value="Dala_Dala_lig_C"/>
</dbReference>
<dbReference type="SUPFAM" id="SSF56059">
    <property type="entry name" value="Glutathione synthetase ATP-binding domain-like"/>
    <property type="match status" value="1"/>
</dbReference>
<dbReference type="RefSeq" id="WP_367886572.1">
    <property type="nucleotide sequence ID" value="NZ_CP130612.1"/>
</dbReference>
<keyword evidence="3" id="KW-0547">Nucleotide-binding</keyword>
<feature type="domain" description="ATP-grasp" evidence="4">
    <location>
        <begin position="134"/>
        <end position="369"/>
    </location>
</feature>
<dbReference type="GO" id="GO:0005524">
    <property type="term" value="F:ATP binding"/>
    <property type="evidence" value="ECO:0007669"/>
    <property type="project" value="UniProtKB-UniRule"/>
</dbReference>
<evidence type="ECO:0000256" key="2">
    <source>
        <dbReference type="ARBA" id="ARBA00022598"/>
    </source>
</evidence>
<organism evidence="6 7">
    <name type="scientific">Pseudogemmatithrix spongiicola</name>
    <dbReference type="NCBI Taxonomy" id="3062599"/>
    <lineage>
        <taxon>Bacteria</taxon>
        <taxon>Pseudomonadati</taxon>
        <taxon>Gemmatimonadota</taxon>
        <taxon>Gemmatimonadia</taxon>
        <taxon>Gemmatimonadales</taxon>
        <taxon>Gemmatimonadaceae</taxon>
        <taxon>Pseudogemmatithrix</taxon>
    </lineage>
</organism>
<dbReference type="Pfam" id="PF07478">
    <property type="entry name" value="Dala_Dala_lig_C"/>
    <property type="match status" value="1"/>
</dbReference>
<dbReference type="PANTHER" id="PTHR23132:SF23">
    <property type="entry name" value="D-ALANINE--D-ALANINE LIGASE B"/>
    <property type="match status" value="1"/>
</dbReference>
<proteinExistence type="inferred from homology"/>
<dbReference type="InterPro" id="IPR013815">
    <property type="entry name" value="ATP_grasp_subdomain_1"/>
</dbReference>